<sequence>MAAGRSHGGGRRGSGARAIMGQVGNKESDGSESCFEQTSAPDGGVVTHAPSHLDDPSEISFIGQIVYPLCLTALKLTEMKHHDYPSCSQQANSDTGENRPSLELQGMGAAQQNPNELVPEPERCEPTVKEAAAEHAHGRHVPDEGLPQTKASIRRLLPSAGGGHDAQGLKKRAADRGGAKASAGDGNWAIGLAHLAPQSMRHRWG</sequence>
<organism evidence="2">
    <name type="scientific">Triticum urartu</name>
    <name type="common">Red wild einkorn</name>
    <name type="synonym">Crithodium urartu</name>
    <dbReference type="NCBI Taxonomy" id="4572"/>
    <lineage>
        <taxon>Eukaryota</taxon>
        <taxon>Viridiplantae</taxon>
        <taxon>Streptophyta</taxon>
        <taxon>Embryophyta</taxon>
        <taxon>Tracheophyta</taxon>
        <taxon>Spermatophyta</taxon>
        <taxon>Magnoliopsida</taxon>
        <taxon>Liliopsida</taxon>
        <taxon>Poales</taxon>
        <taxon>Poaceae</taxon>
        <taxon>BOP clade</taxon>
        <taxon>Pooideae</taxon>
        <taxon>Triticodae</taxon>
        <taxon>Triticeae</taxon>
        <taxon>Triticinae</taxon>
        <taxon>Triticum</taxon>
    </lineage>
</organism>
<feature type="region of interest" description="Disordered" evidence="1">
    <location>
        <begin position="157"/>
        <end position="187"/>
    </location>
</feature>
<proteinExistence type="predicted"/>
<accession>M8A8J4</accession>
<dbReference type="EMBL" id="KD153818">
    <property type="protein sequence ID" value="EMS56799.1"/>
    <property type="molecule type" value="Genomic_DNA"/>
</dbReference>
<gene>
    <name evidence="2" type="ORF">TRIUR3_24309</name>
</gene>
<dbReference type="AlphaFoldDB" id="M8A8J4"/>
<dbReference type="STRING" id="4572.M8A8J4"/>
<protein>
    <submittedName>
        <fullName evidence="2">Uncharacterized protein</fullName>
    </submittedName>
</protein>
<reference evidence="2" key="1">
    <citation type="journal article" date="2013" name="Nature">
        <title>Draft genome of the wheat A-genome progenitor Triticum urartu.</title>
        <authorList>
            <person name="Ling H.Q."/>
            <person name="Zhao S."/>
            <person name="Liu D."/>
            <person name="Wang J."/>
            <person name="Sun H."/>
            <person name="Zhang C."/>
            <person name="Fan H."/>
            <person name="Li D."/>
            <person name="Dong L."/>
            <person name="Tao Y."/>
            <person name="Gao C."/>
            <person name="Wu H."/>
            <person name="Li Y."/>
            <person name="Cui Y."/>
            <person name="Guo X."/>
            <person name="Zheng S."/>
            <person name="Wang B."/>
            <person name="Yu K."/>
            <person name="Liang Q."/>
            <person name="Yang W."/>
            <person name="Lou X."/>
            <person name="Chen J."/>
            <person name="Feng M."/>
            <person name="Jian J."/>
            <person name="Zhang X."/>
            <person name="Luo G."/>
            <person name="Jiang Y."/>
            <person name="Liu J."/>
            <person name="Wang Z."/>
            <person name="Sha Y."/>
            <person name="Zhang B."/>
            <person name="Wu H."/>
            <person name="Tang D."/>
            <person name="Shen Q."/>
            <person name="Xue P."/>
            <person name="Zou S."/>
            <person name="Wang X."/>
            <person name="Liu X."/>
            <person name="Wang F."/>
            <person name="Yang Y."/>
            <person name="An X."/>
            <person name="Dong Z."/>
            <person name="Zhang K."/>
            <person name="Zhang X."/>
            <person name="Luo M.C."/>
            <person name="Dvorak J."/>
            <person name="Tong Y."/>
            <person name="Wang J."/>
            <person name="Yang H."/>
            <person name="Li Z."/>
            <person name="Wang D."/>
            <person name="Zhang A."/>
            <person name="Wang J."/>
        </authorList>
    </citation>
    <scope>NUCLEOTIDE SEQUENCE</scope>
</reference>
<name>M8A8J4_TRIUA</name>
<feature type="region of interest" description="Disordered" evidence="1">
    <location>
        <begin position="1"/>
        <end position="40"/>
    </location>
</feature>
<evidence type="ECO:0000313" key="2">
    <source>
        <dbReference type="EMBL" id="EMS56799.1"/>
    </source>
</evidence>
<evidence type="ECO:0000256" key="1">
    <source>
        <dbReference type="SAM" id="MobiDB-lite"/>
    </source>
</evidence>